<feature type="domain" description="F-box" evidence="2">
    <location>
        <begin position="28"/>
        <end position="66"/>
    </location>
</feature>
<evidence type="ECO:0000313" key="4">
    <source>
        <dbReference type="EMBL" id="CAL5012309.1"/>
    </source>
</evidence>
<sequence length="399" mass="44994">MEAGGSEMTRRRRLLPSSPAPAPALDGDDTMSEILLRLPPLPSSLPRASLVCKRWRRLVSEPHFLRRFREHHRKPPVLGFISQPVAFSSQRVSVTFTSVLDSPDNIPDERFSLHLENDIRCKMFDCRHGRVLFLDQLTYFLVWAPVTGEQHRVAFPLSLRKKEMSWEMNGAVVCAASEQGHVHGSCHSDPFQVVLLRIGKHGILACVYSSETCAWGNAVSLLWPHNIRGVYRNCPNTLVGNFVCWFLIGRRFGILKFDLRSQSLSAIELPSDAVEHAPYFWINYQFLITPADDGGINFLCLSGFSAQVWKWKASCDVGAGWRLGSKVDLNNLLSLEAGVGTRPPQILGMAEDDNTMFLVTNVGVFMLHLESMQFKKLSIRMGYGTRICYQFRSFYSAGI</sequence>
<evidence type="ECO:0000256" key="1">
    <source>
        <dbReference type="SAM" id="MobiDB-lite"/>
    </source>
</evidence>
<dbReference type="InterPro" id="IPR036047">
    <property type="entry name" value="F-box-like_dom_sf"/>
</dbReference>
<proteinExistence type="predicted"/>
<keyword evidence="5" id="KW-1185">Reference proteome</keyword>
<evidence type="ECO:0000259" key="2">
    <source>
        <dbReference type="Pfam" id="PF00646"/>
    </source>
</evidence>
<dbReference type="EMBL" id="OZ075138">
    <property type="protein sequence ID" value="CAL5012309.1"/>
    <property type="molecule type" value="Genomic_DNA"/>
</dbReference>
<name>A0ABC9C094_9POAL</name>
<reference evidence="5" key="1">
    <citation type="submission" date="2024-06" db="EMBL/GenBank/DDBJ databases">
        <authorList>
            <person name="Ryan C."/>
        </authorList>
    </citation>
    <scope>NUCLEOTIDE SEQUENCE [LARGE SCALE GENOMIC DNA]</scope>
</reference>
<dbReference type="InterPro" id="IPR056594">
    <property type="entry name" value="AT5G49610-like_b-prop"/>
</dbReference>
<dbReference type="AlphaFoldDB" id="A0ABC9C094"/>
<dbReference type="InterPro" id="IPR001810">
    <property type="entry name" value="F-box_dom"/>
</dbReference>
<dbReference type="Gene3D" id="1.20.1280.50">
    <property type="match status" value="1"/>
</dbReference>
<gene>
    <name evidence="4" type="ORF">URODEC1_LOCUS70820</name>
</gene>
<dbReference type="PANTHER" id="PTHR32133">
    <property type="entry name" value="OS07G0120400 PROTEIN"/>
    <property type="match status" value="1"/>
</dbReference>
<feature type="domain" description="F-box protein AT5G49610-like beta-propeller" evidence="3">
    <location>
        <begin position="123"/>
        <end position="377"/>
    </location>
</feature>
<feature type="region of interest" description="Disordered" evidence="1">
    <location>
        <begin position="1"/>
        <end position="26"/>
    </location>
</feature>
<dbReference type="PANTHER" id="PTHR32133:SF271">
    <property type="entry name" value="F-BOX DOMAIN-CONTAINING PROTEIN"/>
    <property type="match status" value="1"/>
</dbReference>
<evidence type="ECO:0008006" key="6">
    <source>
        <dbReference type="Google" id="ProtNLM"/>
    </source>
</evidence>
<evidence type="ECO:0000259" key="3">
    <source>
        <dbReference type="Pfam" id="PF23635"/>
    </source>
</evidence>
<dbReference type="Pfam" id="PF23635">
    <property type="entry name" value="Beta-prop_AT5G49610-like"/>
    <property type="match status" value="1"/>
</dbReference>
<dbReference type="Pfam" id="PF00646">
    <property type="entry name" value="F-box"/>
    <property type="match status" value="1"/>
</dbReference>
<protein>
    <recommendedName>
        <fullName evidence="6">F-box domain-containing protein</fullName>
    </recommendedName>
</protein>
<evidence type="ECO:0000313" key="5">
    <source>
        <dbReference type="Proteomes" id="UP001497457"/>
    </source>
</evidence>
<accession>A0ABC9C094</accession>
<organism evidence="4 5">
    <name type="scientific">Urochloa decumbens</name>
    <dbReference type="NCBI Taxonomy" id="240449"/>
    <lineage>
        <taxon>Eukaryota</taxon>
        <taxon>Viridiplantae</taxon>
        <taxon>Streptophyta</taxon>
        <taxon>Embryophyta</taxon>
        <taxon>Tracheophyta</taxon>
        <taxon>Spermatophyta</taxon>
        <taxon>Magnoliopsida</taxon>
        <taxon>Liliopsida</taxon>
        <taxon>Poales</taxon>
        <taxon>Poaceae</taxon>
        <taxon>PACMAD clade</taxon>
        <taxon>Panicoideae</taxon>
        <taxon>Panicodae</taxon>
        <taxon>Paniceae</taxon>
        <taxon>Melinidinae</taxon>
        <taxon>Urochloa</taxon>
    </lineage>
</organism>
<reference evidence="4 5" key="2">
    <citation type="submission" date="2024-10" db="EMBL/GenBank/DDBJ databases">
        <authorList>
            <person name="Ryan C."/>
        </authorList>
    </citation>
    <scope>NUCLEOTIDE SEQUENCE [LARGE SCALE GENOMIC DNA]</scope>
</reference>
<dbReference type="Proteomes" id="UP001497457">
    <property type="component" value="Chromosome 28b"/>
</dbReference>
<dbReference type="SUPFAM" id="SSF81383">
    <property type="entry name" value="F-box domain"/>
    <property type="match status" value="1"/>
</dbReference>